<keyword evidence="14" id="KW-1185">Reference proteome</keyword>
<keyword evidence="7 9" id="KW-1133">Transmembrane helix</keyword>
<feature type="domain" description="ABC transmembrane type-1" evidence="12">
    <location>
        <begin position="108"/>
        <end position="337"/>
    </location>
</feature>
<evidence type="ECO:0000256" key="4">
    <source>
        <dbReference type="ARBA" id="ARBA00022475"/>
    </source>
</evidence>
<dbReference type="InterPro" id="IPR035906">
    <property type="entry name" value="MetI-like_sf"/>
</dbReference>
<comment type="function">
    <text evidence="10">Part of the binding-protein-dependent transport system for phosphate; probably responsible for the translocation of the substrate across the membrane.</text>
</comment>
<dbReference type="CDD" id="cd06261">
    <property type="entry name" value="TM_PBP2"/>
    <property type="match status" value="1"/>
</dbReference>
<feature type="compositionally biased region" description="Basic and acidic residues" evidence="11">
    <location>
        <begin position="37"/>
        <end position="46"/>
    </location>
</feature>
<accession>A0ABP9CFL7</accession>
<feature type="transmembrane region" description="Helical" evidence="9">
    <location>
        <begin position="107"/>
        <end position="133"/>
    </location>
</feature>
<keyword evidence="6 9" id="KW-0812">Transmembrane</keyword>
<dbReference type="InterPro" id="IPR011864">
    <property type="entry name" value="Phosphate_PstC"/>
</dbReference>
<feature type="region of interest" description="Disordered" evidence="11">
    <location>
        <begin position="1"/>
        <end position="46"/>
    </location>
</feature>
<evidence type="ECO:0000313" key="13">
    <source>
        <dbReference type="EMBL" id="GAA4809296.1"/>
    </source>
</evidence>
<evidence type="ECO:0000256" key="3">
    <source>
        <dbReference type="ARBA" id="ARBA00022448"/>
    </source>
</evidence>
<dbReference type="EMBL" id="BAABKQ010000001">
    <property type="protein sequence ID" value="GAA4809296.1"/>
    <property type="molecule type" value="Genomic_DNA"/>
</dbReference>
<gene>
    <name evidence="13" type="primary">pstC</name>
    <name evidence="13" type="ORF">GCM10023353_11530</name>
</gene>
<evidence type="ECO:0000256" key="8">
    <source>
        <dbReference type="ARBA" id="ARBA00023136"/>
    </source>
</evidence>
<evidence type="ECO:0000256" key="6">
    <source>
        <dbReference type="ARBA" id="ARBA00022692"/>
    </source>
</evidence>
<feature type="transmembrane region" description="Helical" evidence="9">
    <location>
        <begin position="192"/>
        <end position="220"/>
    </location>
</feature>
<organism evidence="13 14">
    <name type="scientific">Tomitella cavernea</name>
    <dbReference type="NCBI Taxonomy" id="1387982"/>
    <lineage>
        <taxon>Bacteria</taxon>
        <taxon>Bacillati</taxon>
        <taxon>Actinomycetota</taxon>
        <taxon>Actinomycetes</taxon>
        <taxon>Mycobacteriales</taxon>
        <taxon>Tomitella</taxon>
    </lineage>
</organism>
<evidence type="ECO:0000313" key="14">
    <source>
        <dbReference type="Proteomes" id="UP001500839"/>
    </source>
</evidence>
<dbReference type="Pfam" id="PF00528">
    <property type="entry name" value="BPD_transp_1"/>
    <property type="match status" value="1"/>
</dbReference>
<feature type="compositionally biased region" description="Gly residues" evidence="11">
    <location>
        <begin position="16"/>
        <end position="29"/>
    </location>
</feature>
<dbReference type="PROSITE" id="PS50928">
    <property type="entry name" value="ABC_TM1"/>
    <property type="match status" value="1"/>
</dbReference>
<evidence type="ECO:0000256" key="11">
    <source>
        <dbReference type="SAM" id="MobiDB-lite"/>
    </source>
</evidence>
<dbReference type="PANTHER" id="PTHR30425:SF1">
    <property type="entry name" value="PHOSPHATE TRANSPORT SYSTEM PERMEASE PROTEIN PSTC"/>
    <property type="match status" value="1"/>
</dbReference>
<dbReference type="SUPFAM" id="SSF161098">
    <property type="entry name" value="MetI-like"/>
    <property type="match status" value="1"/>
</dbReference>
<dbReference type="InterPro" id="IPR051124">
    <property type="entry name" value="Phosphate_Transport_Permease"/>
</dbReference>
<keyword evidence="3 9" id="KW-0813">Transport</keyword>
<keyword evidence="4 10" id="KW-1003">Cell membrane</keyword>
<comment type="caution">
    <text evidence="10">Lacks conserved residue(s) required for the propagation of feature annotation.</text>
</comment>
<evidence type="ECO:0000256" key="2">
    <source>
        <dbReference type="ARBA" id="ARBA00007069"/>
    </source>
</evidence>
<comment type="subcellular location">
    <subcellularLocation>
        <location evidence="1 9">Cell membrane</location>
        <topology evidence="1 9">Multi-pass membrane protein</topology>
    </subcellularLocation>
</comment>
<keyword evidence="5 10" id="KW-0592">Phosphate transport</keyword>
<dbReference type="Proteomes" id="UP001500839">
    <property type="component" value="Unassembled WGS sequence"/>
</dbReference>
<evidence type="ECO:0000256" key="10">
    <source>
        <dbReference type="RuleBase" id="RU363054"/>
    </source>
</evidence>
<comment type="similarity">
    <text evidence="2 10">Belongs to the binding-protein-dependent transport system permease family. CysTW subfamily.</text>
</comment>
<comment type="caution">
    <text evidence="13">The sequence shown here is derived from an EMBL/GenBank/DDBJ whole genome shotgun (WGS) entry which is preliminary data.</text>
</comment>
<evidence type="ECO:0000256" key="5">
    <source>
        <dbReference type="ARBA" id="ARBA00022592"/>
    </source>
</evidence>
<feature type="transmembrane region" description="Helical" evidence="9">
    <location>
        <begin position="145"/>
        <end position="172"/>
    </location>
</feature>
<proteinExistence type="inferred from homology"/>
<dbReference type="Gene3D" id="1.10.3720.10">
    <property type="entry name" value="MetI-like"/>
    <property type="match status" value="1"/>
</dbReference>
<dbReference type="PANTHER" id="PTHR30425">
    <property type="entry name" value="PHOSPHATE TRANSPORT SYSTEM PERMEASE PROTEIN PST"/>
    <property type="match status" value="1"/>
</dbReference>
<evidence type="ECO:0000259" key="12">
    <source>
        <dbReference type="PROSITE" id="PS50928"/>
    </source>
</evidence>
<feature type="transmembrane region" description="Helical" evidence="9">
    <location>
        <begin position="313"/>
        <end position="341"/>
    </location>
</feature>
<feature type="transmembrane region" description="Helical" evidence="9">
    <location>
        <begin position="52"/>
        <end position="73"/>
    </location>
</feature>
<dbReference type="NCBIfam" id="TIGR02138">
    <property type="entry name" value="phosphate_pstC"/>
    <property type="match status" value="1"/>
</dbReference>
<keyword evidence="8 9" id="KW-0472">Membrane</keyword>
<name>A0ABP9CFL7_9ACTN</name>
<evidence type="ECO:0000256" key="1">
    <source>
        <dbReference type="ARBA" id="ARBA00004651"/>
    </source>
</evidence>
<evidence type="ECO:0000256" key="7">
    <source>
        <dbReference type="ARBA" id="ARBA00022989"/>
    </source>
</evidence>
<sequence>MLRQPGTVGTRTRPHGSGGADGGDPGSGGRFDRRRTRAESTGRTGDRVLRSATTAAAVGVSAMVAAIGIFLAWRAVPALQRNEANFLTSHEWSTTDIQHLAFGIADLLALTVFVSAFALMMAMPVSFGIAVFVTRYAPRRLARPISYIVDLLAAVPSVVYGLWGLLVLAPALEPVATWLNSTFGWFPLFATGSGSVAGGGTVFTAGIVLAVMIIPIIAGVTREVFTQTPREHVEAALALGATRWEVVRLAVLPFGRSGFIGASMLGLGRALGETMALYMVLQTTSAAFGWSLFDSGASIASKIALGYAEFNNALQAGAYIAAGLVLFALTFVVGAGARLIAARGNGGRS</sequence>
<dbReference type="InterPro" id="IPR000515">
    <property type="entry name" value="MetI-like"/>
</dbReference>
<evidence type="ECO:0000256" key="9">
    <source>
        <dbReference type="RuleBase" id="RU363032"/>
    </source>
</evidence>
<reference evidence="14" key="1">
    <citation type="journal article" date="2019" name="Int. J. Syst. Evol. Microbiol.">
        <title>The Global Catalogue of Microorganisms (GCM) 10K type strain sequencing project: providing services to taxonomists for standard genome sequencing and annotation.</title>
        <authorList>
            <consortium name="The Broad Institute Genomics Platform"/>
            <consortium name="The Broad Institute Genome Sequencing Center for Infectious Disease"/>
            <person name="Wu L."/>
            <person name="Ma J."/>
        </authorList>
    </citation>
    <scope>NUCLEOTIDE SEQUENCE [LARGE SCALE GENOMIC DNA]</scope>
    <source>
        <strain evidence="14">JCM 18542</strain>
    </source>
</reference>
<protein>
    <recommendedName>
        <fullName evidence="10">Phosphate transport system permease protein</fullName>
    </recommendedName>
</protein>